<evidence type="ECO:0000259" key="6">
    <source>
        <dbReference type="Pfam" id="PF02826"/>
    </source>
</evidence>
<dbReference type="InterPro" id="IPR006139">
    <property type="entry name" value="D-isomer_2_OHA_DH_cat_dom"/>
</dbReference>
<dbReference type="PROSITE" id="PS00671">
    <property type="entry name" value="D_2_HYDROXYACID_DH_3"/>
    <property type="match status" value="1"/>
</dbReference>
<evidence type="ECO:0000256" key="3">
    <source>
        <dbReference type="ARBA" id="ARBA00023027"/>
    </source>
</evidence>
<dbReference type="RefSeq" id="XP_036366604.1">
    <property type="nucleotide sequence ID" value="XM_036510711.1"/>
</dbReference>
<proteinExistence type="inferred from homology"/>
<protein>
    <submittedName>
        <fullName evidence="8">Glyoxylate reductase/hydroxypyruvate reductase-like</fullName>
    </submittedName>
</protein>
<keyword evidence="7" id="KW-1185">Reference proteome</keyword>
<evidence type="ECO:0000256" key="1">
    <source>
        <dbReference type="ARBA" id="ARBA00005854"/>
    </source>
</evidence>
<name>A0A7E6FFV6_9MOLL</name>
<dbReference type="SUPFAM" id="SSF51735">
    <property type="entry name" value="NAD(P)-binding Rossmann-fold domains"/>
    <property type="match status" value="1"/>
</dbReference>
<evidence type="ECO:0000259" key="5">
    <source>
        <dbReference type="Pfam" id="PF00389"/>
    </source>
</evidence>
<dbReference type="GO" id="GO:0051287">
    <property type="term" value="F:NAD binding"/>
    <property type="evidence" value="ECO:0007669"/>
    <property type="project" value="InterPro"/>
</dbReference>
<dbReference type="KEGG" id="osn:118766870"/>
<gene>
    <name evidence="8" type="primary">LOC118766870</name>
</gene>
<dbReference type="InterPro" id="IPR006140">
    <property type="entry name" value="D-isomer_DH_NAD-bd"/>
</dbReference>
<evidence type="ECO:0000256" key="2">
    <source>
        <dbReference type="ARBA" id="ARBA00023002"/>
    </source>
</evidence>
<dbReference type="InterPro" id="IPR036291">
    <property type="entry name" value="NAD(P)-bd_dom_sf"/>
</dbReference>
<evidence type="ECO:0000256" key="4">
    <source>
        <dbReference type="RuleBase" id="RU003719"/>
    </source>
</evidence>
<accession>A0A7E6FFV6</accession>
<feature type="domain" description="D-isomer specific 2-hydroxyacid dehydrogenase catalytic" evidence="5">
    <location>
        <begin position="28"/>
        <end position="330"/>
    </location>
</feature>
<organism evidence="7 8">
    <name type="scientific">Octopus sinensis</name>
    <name type="common">East Asian common octopus</name>
    <dbReference type="NCBI Taxonomy" id="2607531"/>
    <lineage>
        <taxon>Eukaryota</taxon>
        <taxon>Metazoa</taxon>
        <taxon>Spiralia</taxon>
        <taxon>Lophotrochozoa</taxon>
        <taxon>Mollusca</taxon>
        <taxon>Cephalopoda</taxon>
        <taxon>Coleoidea</taxon>
        <taxon>Octopodiformes</taxon>
        <taxon>Octopoda</taxon>
        <taxon>Incirrata</taxon>
        <taxon>Octopodidae</taxon>
        <taxon>Octopus</taxon>
    </lineage>
</organism>
<evidence type="ECO:0000313" key="7">
    <source>
        <dbReference type="Proteomes" id="UP000515154"/>
    </source>
</evidence>
<dbReference type="GO" id="GO:0030267">
    <property type="term" value="F:glyoxylate reductase (NADPH) activity"/>
    <property type="evidence" value="ECO:0007669"/>
    <property type="project" value="TreeGrafter"/>
</dbReference>
<dbReference type="GO" id="GO:0016618">
    <property type="term" value="F:hydroxypyruvate reductase [NAD(P)H] activity"/>
    <property type="evidence" value="ECO:0007669"/>
    <property type="project" value="TreeGrafter"/>
</dbReference>
<keyword evidence="3" id="KW-0520">NAD</keyword>
<dbReference type="AlphaFoldDB" id="A0A7E6FFV6"/>
<dbReference type="PANTHER" id="PTHR10996">
    <property type="entry name" value="2-HYDROXYACID DEHYDROGENASE-RELATED"/>
    <property type="match status" value="1"/>
</dbReference>
<dbReference type="Pfam" id="PF02826">
    <property type="entry name" value="2-Hacid_dh_C"/>
    <property type="match status" value="1"/>
</dbReference>
<dbReference type="Pfam" id="PF00389">
    <property type="entry name" value="2-Hacid_dh"/>
    <property type="match status" value="1"/>
</dbReference>
<dbReference type="FunFam" id="3.40.50.720:FF:000203">
    <property type="entry name" value="D-3-phosphoglycerate dehydrogenase (SerA)"/>
    <property type="match status" value="1"/>
</dbReference>
<dbReference type="InterPro" id="IPR029753">
    <property type="entry name" value="D-isomer_DH_CS"/>
</dbReference>
<feature type="domain" description="D-isomer specific 2-hydroxyacid dehydrogenase NAD-binding" evidence="6">
    <location>
        <begin position="121"/>
        <end position="299"/>
    </location>
</feature>
<keyword evidence="2 4" id="KW-0560">Oxidoreductase</keyword>
<comment type="similarity">
    <text evidence="1 4">Belongs to the D-isomer specific 2-hydroxyacid dehydrogenase family.</text>
</comment>
<dbReference type="GO" id="GO:0005829">
    <property type="term" value="C:cytosol"/>
    <property type="evidence" value="ECO:0007669"/>
    <property type="project" value="TreeGrafter"/>
</dbReference>
<dbReference type="Proteomes" id="UP000515154">
    <property type="component" value="Linkage group LG18"/>
</dbReference>
<dbReference type="SUPFAM" id="SSF52283">
    <property type="entry name" value="Formate/glycerate dehydrogenase catalytic domain-like"/>
    <property type="match status" value="1"/>
</dbReference>
<dbReference type="InterPro" id="IPR050223">
    <property type="entry name" value="D-isomer_2-hydroxyacid_DH"/>
</dbReference>
<dbReference type="PANTHER" id="PTHR10996:SF257">
    <property type="entry name" value="GLYOXYLATE REDUCTASE 1"/>
    <property type="match status" value="1"/>
</dbReference>
<dbReference type="CDD" id="cd05301">
    <property type="entry name" value="GDH"/>
    <property type="match status" value="1"/>
</dbReference>
<evidence type="ECO:0000313" key="8">
    <source>
        <dbReference type="RefSeq" id="XP_036366604.1"/>
    </source>
</evidence>
<sequence length="332" mass="36589">MTADMKASVLITAQHFKDDEVKDELFEQLVSRLGNSFQVVFQDDIAQNPGLKEDVIGIISIGMHANITDKLLATLPRVRVISSIGVGVDHIDLKCAKEKGIRVGNTRYVISDSAADLAITLILISSRKILPGISMAMENENPNFDCLSLLGTNVKNKTLGIVGMGDIGFKIALRATAFDMKILYHNRKRRSNEDEERVKATFYPRLQDMLPEMDVLVIACPCTEQTINLISTEEFRLMKKTSLLVNIARGKIVDTDALVKALQSNEIQSAALDVTEPEPLPRGHPLLSIPNVIITPHCGAASYETRLEMHDLLIENLKCGLDGKAMPSEVIL</sequence>
<dbReference type="Gene3D" id="3.40.50.720">
    <property type="entry name" value="NAD(P)-binding Rossmann-like Domain"/>
    <property type="match status" value="2"/>
</dbReference>
<reference evidence="8" key="1">
    <citation type="submission" date="2025-08" db="UniProtKB">
        <authorList>
            <consortium name="RefSeq"/>
        </authorList>
    </citation>
    <scope>IDENTIFICATION</scope>
</reference>